<feature type="domain" description="RRM" evidence="4">
    <location>
        <begin position="224"/>
        <end position="302"/>
    </location>
</feature>
<protein>
    <recommendedName>
        <fullName evidence="4">RRM domain-containing protein</fullName>
    </recommendedName>
</protein>
<comment type="caution">
    <text evidence="5">The sequence shown here is derived from an EMBL/GenBank/DDBJ whole genome shotgun (WGS) entry which is preliminary data.</text>
</comment>
<dbReference type="GO" id="GO:0003729">
    <property type="term" value="F:mRNA binding"/>
    <property type="evidence" value="ECO:0007669"/>
    <property type="project" value="InterPro"/>
</dbReference>
<dbReference type="SMART" id="SM00360">
    <property type="entry name" value="RRM"/>
    <property type="match status" value="1"/>
</dbReference>
<name>A0AAD5LWY0_PYTIN</name>
<dbReference type="EMBL" id="JAKCXM010000315">
    <property type="protein sequence ID" value="KAJ0395996.1"/>
    <property type="molecule type" value="Genomic_DNA"/>
</dbReference>
<dbReference type="InterPro" id="IPR000504">
    <property type="entry name" value="RRM_dom"/>
</dbReference>
<feature type="region of interest" description="Disordered" evidence="3">
    <location>
        <begin position="181"/>
        <end position="200"/>
    </location>
</feature>
<evidence type="ECO:0000256" key="2">
    <source>
        <dbReference type="PROSITE-ProRule" id="PRU00176"/>
    </source>
</evidence>
<evidence type="ECO:0000256" key="1">
    <source>
        <dbReference type="ARBA" id="ARBA00022884"/>
    </source>
</evidence>
<feature type="region of interest" description="Disordered" evidence="3">
    <location>
        <begin position="17"/>
        <end position="69"/>
    </location>
</feature>
<evidence type="ECO:0000256" key="3">
    <source>
        <dbReference type="SAM" id="MobiDB-lite"/>
    </source>
</evidence>
<dbReference type="InterPro" id="IPR035979">
    <property type="entry name" value="RBD_domain_sf"/>
</dbReference>
<accession>A0AAD5LWY0</accession>
<dbReference type="InterPro" id="IPR034215">
    <property type="entry name" value="RBM42_RRM"/>
</dbReference>
<evidence type="ECO:0000259" key="4">
    <source>
        <dbReference type="PROSITE" id="PS50102"/>
    </source>
</evidence>
<organism evidence="5 6">
    <name type="scientific">Pythium insidiosum</name>
    <name type="common">Pythiosis disease agent</name>
    <dbReference type="NCBI Taxonomy" id="114742"/>
    <lineage>
        <taxon>Eukaryota</taxon>
        <taxon>Sar</taxon>
        <taxon>Stramenopiles</taxon>
        <taxon>Oomycota</taxon>
        <taxon>Peronosporomycetes</taxon>
        <taxon>Pythiales</taxon>
        <taxon>Pythiaceae</taxon>
        <taxon>Pythium</taxon>
    </lineage>
</organism>
<dbReference type="PANTHER" id="PTHR47640">
    <property type="entry name" value="TRNA SELENOCYSTEINE 1-ASSOCIATED PROTEIN 1-RELATED-RELATED"/>
    <property type="match status" value="1"/>
</dbReference>
<dbReference type="SUPFAM" id="SSF54928">
    <property type="entry name" value="RNA-binding domain, RBD"/>
    <property type="match status" value="1"/>
</dbReference>
<dbReference type="PROSITE" id="PS50102">
    <property type="entry name" value="RRM"/>
    <property type="match status" value="1"/>
</dbReference>
<reference evidence="5" key="1">
    <citation type="submission" date="2021-12" db="EMBL/GenBank/DDBJ databases">
        <title>Prjna785345.</title>
        <authorList>
            <person name="Rujirawat T."/>
            <person name="Krajaejun T."/>
        </authorList>
    </citation>
    <scope>NUCLEOTIDE SEQUENCE</scope>
    <source>
        <strain evidence="5">Pi057C3</strain>
    </source>
</reference>
<dbReference type="Pfam" id="PF00076">
    <property type="entry name" value="RRM_1"/>
    <property type="match status" value="1"/>
</dbReference>
<dbReference type="Gene3D" id="3.30.70.330">
    <property type="match status" value="1"/>
</dbReference>
<dbReference type="InterPro" id="IPR050825">
    <property type="entry name" value="RBM42_RBP45_47-like"/>
</dbReference>
<gene>
    <name evidence="5" type="ORF">P43SY_000769</name>
</gene>
<dbReference type="Proteomes" id="UP001209570">
    <property type="component" value="Unassembled WGS sequence"/>
</dbReference>
<dbReference type="CDD" id="cd12383">
    <property type="entry name" value="RRM_RBM42"/>
    <property type="match status" value="1"/>
</dbReference>
<evidence type="ECO:0000313" key="5">
    <source>
        <dbReference type="EMBL" id="KAJ0395996.1"/>
    </source>
</evidence>
<dbReference type="InterPro" id="IPR012677">
    <property type="entry name" value="Nucleotide-bd_a/b_plait_sf"/>
</dbReference>
<evidence type="ECO:0000313" key="6">
    <source>
        <dbReference type="Proteomes" id="UP001209570"/>
    </source>
</evidence>
<proteinExistence type="predicted"/>
<sequence>MADLDAEFALFQAELASLEEKAAETTEQQPPEQPEAASESKKRPRNDDDDDRSAPPARKKPASASAPAPVVIAAKPKIYSAPPRPAPVRDVAAEPATAIATVAGSRSGESYTDGADGGAAAHGALSGFPAGTTGEFAATAGMMSSSRSQMPMPRVDMVTGQLLSSEEQHQMNMQQSVYEYDPNRPVRSSGAAPNEYGKPKRNLRMAGGEIWEDPTMADWPDNDFRLFIGDLGNEVNDEILSHAFSRYASFQRARVVRDKQTHKTRGYGFVSFGDPFDCVKAMREMNGKYIGNRPVKIQKSRWQDRNIDVARKKAKKKNKHHLFG</sequence>
<keyword evidence="6" id="KW-1185">Reference proteome</keyword>
<feature type="compositionally biased region" description="Low complexity" evidence="3">
    <location>
        <begin position="25"/>
        <end position="37"/>
    </location>
</feature>
<dbReference type="PANTHER" id="PTHR47640:SF11">
    <property type="entry name" value="RNA-BINDING PROTEIN 42"/>
    <property type="match status" value="1"/>
</dbReference>
<keyword evidence="1 2" id="KW-0694">RNA-binding</keyword>
<dbReference type="AlphaFoldDB" id="A0AAD5LWY0"/>